<feature type="domain" description="PWI" evidence="3">
    <location>
        <begin position="50"/>
        <end position="150"/>
    </location>
</feature>
<dbReference type="WBParaSite" id="BXY_0157100.1">
    <property type="protein sequence ID" value="BXY_0157100.1"/>
    <property type="gene ID" value="BXY_0157100"/>
</dbReference>
<feature type="compositionally biased region" description="Basic residues" evidence="2">
    <location>
        <begin position="272"/>
        <end position="282"/>
    </location>
</feature>
<name>A0A1I7RLI6_BURXY</name>
<dbReference type="PANTHER" id="PTHR23148:SF0">
    <property type="entry name" value="SERINE_ARGININE REPETITIVE MATRIX PROTEIN 1"/>
    <property type="match status" value="1"/>
</dbReference>
<proteinExistence type="predicted"/>
<dbReference type="InterPro" id="IPR052225">
    <property type="entry name" value="Ser/Arg_repetitive_matrix"/>
</dbReference>
<dbReference type="InterPro" id="IPR002483">
    <property type="entry name" value="PWI_dom"/>
</dbReference>
<dbReference type="Proteomes" id="UP000095284">
    <property type="component" value="Unplaced"/>
</dbReference>
<feature type="compositionally biased region" description="Basic residues" evidence="2">
    <location>
        <begin position="331"/>
        <end position="347"/>
    </location>
</feature>
<dbReference type="Gene3D" id="1.20.1390.10">
    <property type="entry name" value="PWI domain"/>
    <property type="match status" value="1"/>
</dbReference>
<dbReference type="GO" id="GO:0048024">
    <property type="term" value="P:regulation of mRNA splicing, via spliceosome"/>
    <property type="evidence" value="ECO:0007669"/>
    <property type="project" value="TreeGrafter"/>
</dbReference>
<organism evidence="4 5">
    <name type="scientific">Bursaphelenchus xylophilus</name>
    <name type="common">Pinewood nematode worm</name>
    <name type="synonym">Aphelenchoides xylophilus</name>
    <dbReference type="NCBI Taxonomy" id="6326"/>
    <lineage>
        <taxon>Eukaryota</taxon>
        <taxon>Metazoa</taxon>
        <taxon>Ecdysozoa</taxon>
        <taxon>Nematoda</taxon>
        <taxon>Chromadorea</taxon>
        <taxon>Rhabditida</taxon>
        <taxon>Tylenchina</taxon>
        <taxon>Tylenchomorpha</taxon>
        <taxon>Aphelenchoidea</taxon>
        <taxon>Aphelenchoididae</taxon>
        <taxon>Bursaphelenchus</taxon>
    </lineage>
</organism>
<protein>
    <submittedName>
        <fullName evidence="5">PWI domain-containing protein</fullName>
    </submittedName>
</protein>
<feature type="compositionally biased region" description="Basic and acidic residues" evidence="2">
    <location>
        <begin position="211"/>
        <end position="271"/>
    </location>
</feature>
<sequence length="353" mass="42753">MLQLSRVINECFSYQLEFVLFSIMDGGYYRGTTTDQDIRFVDKEKKLMKQMKFETWLEQKVDMTKVNLDVLKPWITAKLNQMLGMEDEVLVNMVFFTLEETKNLDPKKLQINLTGFLNAKRAREFMGELWQMIIEAQNSEDGIPSSLIEKKMEELKAQGVQLDEVPMAECTENDWKHRYKSLTGGRYGKNEPNYKSEPMDRSPGRRRSRSRSPDNRRREWREDKRDERRQRERDSLERRVERRRERSAERDKRRERSRSPERRKRDDDGERRRRRSRSRSKERKSESPERREVKPRKFTEEKLDKKDEPEKADPSPEPEPKRRRKESGEKKSKKHKKEKKKKHKRDRHNSDSD</sequence>
<dbReference type="SUPFAM" id="SSF101233">
    <property type="entry name" value="PWI domain"/>
    <property type="match status" value="1"/>
</dbReference>
<dbReference type="Pfam" id="PF01480">
    <property type="entry name" value="PWI"/>
    <property type="match status" value="1"/>
</dbReference>
<keyword evidence="1" id="KW-0507">mRNA processing</keyword>
<evidence type="ECO:0000256" key="1">
    <source>
        <dbReference type="ARBA" id="ARBA00022664"/>
    </source>
</evidence>
<dbReference type="GO" id="GO:0003723">
    <property type="term" value="F:RNA binding"/>
    <property type="evidence" value="ECO:0007669"/>
    <property type="project" value="TreeGrafter"/>
</dbReference>
<dbReference type="GO" id="GO:0005681">
    <property type="term" value="C:spliceosomal complex"/>
    <property type="evidence" value="ECO:0007669"/>
    <property type="project" value="TreeGrafter"/>
</dbReference>
<evidence type="ECO:0000256" key="2">
    <source>
        <dbReference type="SAM" id="MobiDB-lite"/>
    </source>
</evidence>
<evidence type="ECO:0000313" key="5">
    <source>
        <dbReference type="WBParaSite" id="BXY_0157100.1"/>
    </source>
</evidence>
<dbReference type="InterPro" id="IPR036483">
    <property type="entry name" value="PWI_dom_sf"/>
</dbReference>
<dbReference type="eggNOG" id="KOG2146">
    <property type="taxonomic scope" value="Eukaryota"/>
</dbReference>
<accession>A0A1I7RLI6</accession>
<feature type="region of interest" description="Disordered" evidence="2">
    <location>
        <begin position="181"/>
        <end position="353"/>
    </location>
</feature>
<dbReference type="SMART" id="SM00311">
    <property type="entry name" value="PWI"/>
    <property type="match status" value="1"/>
</dbReference>
<feature type="compositionally biased region" description="Basic and acidic residues" evidence="2">
    <location>
        <begin position="283"/>
        <end position="330"/>
    </location>
</feature>
<reference evidence="5" key="1">
    <citation type="submission" date="2016-11" db="UniProtKB">
        <authorList>
            <consortium name="WormBaseParasite"/>
        </authorList>
    </citation>
    <scope>IDENTIFICATION</scope>
</reference>
<feature type="compositionally biased region" description="Basic and acidic residues" evidence="2">
    <location>
        <begin position="188"/>
        <end position="203"/>
    </location>
</feature>
<dbReference type="AlphaFoldDB" id="A0A1I7RLI6"/>
<dbReference type="PANTHER" id="PTHR23148">
    <property type="entry name" value="SERINE/ARGININE REGULATED NUCLEAR MATRIX PROTEIN"/>
    <property type="match status" value="1"/>
</dbReference>
<evidence type="ECO:0000313" key="4">
    <source>
        <dbReference type="Proteomes" id="UP000095284"/>
    </source>
</evidence>
<dbReference type="PROSITE" id="PS51025">
    <property type="entry name" value="PWI"/>
    <property type="match status" value="1"/>
</dbReference>
<evidence type="ECO:0000259" key="3">
    <source>
        <dbReference type="PROSITE" id="PS51025"/>
    </source>
</evidence>
<dbReference type="GO" id="GO:0006397">
    <property type="term" value="P:mRNA processing"/>
    <property type="evidence" value="ECO:0007669"/>
    <property type="project" value="UniProtKB-KW"/>
</dbReference>